<keyword evidence="2" id="KW-1185">Reference proteome</keyword>
<dbReference type="PANTHER" id="PTHR31094">
    <property type="entry name" value="RIKEN CDNA 2310061I04 GENE"/>
    <property type="match status" value="1"/>
</dbReference>
<sequence>MAIGFRQLTKFANFSSLVASRTSGFKFEKSPQVQITQINHQYFPKVVKTFNYNEIRETNSRTNDSIVDNRESDNDLVTKENVIVIDNSHLEDLNNLNRLSFISYSDITSSHNKNDFCALKQQQFNNQMAPANEPSNKPSPEKLAHVYQTLADTLPKLFIQPLDYKIYHPDIVFEDHIRNIQTVGLYNYVKQVALLRTVGHLKFAYVKFEILKITQHAEDSSVKVRWQIRGISALKVMLSFWKYKLWDFKEIFEKTESWYDGFSTFYVNSEGQVVKHVADKMMPDSDHVTDRDAKPLVSAAKLALIVGIIPKFSDLNSLV</sequence>
<dbReference type="Pfam" id="PF10184">
    <property type="entry name" value="DUF2358"/>
    <property type="match status" value="1"/>
</dbReference>
<gene>
    <name evidence="1" type="ORF">PSYICH_LOCUS11659</name>
</gene>
<evidence type="ECO:0000313" key="1">
    <source>
        <dbReference type="EMBL" id="CAH1111034.1"/>
    </source>
</evidence>
<accession>A0A9P0GCV3</accession>
<name>A0A9P0GCV3_9CUCU</name>
<dbReference type="AlphaFoldDB" id="A0A9P0GCV3"/>
<dbReference type="EMBL" id="OV651817">
    <property type="protein sequence ID" value="CAH1111034.1"/>
    <property type="molecule type" value="Genomic_DNA"/>
</dbReference>
<protein>
    <submittedName>
        <fullName evidence="1">Uncharacterized protein</fullName>
    </submittedName>
</protein>
<dbReference type="PANTHER" id="PTHR31094:SF2">
    <property type="entry name" value="RIKEN CDNA 2310061I04 GENE"/>
    <property type="match status" value="1"/>
</dbReference>
<dbReference type="OrthoDB" id="44820at2759"/>
<dbReference type="Proteomes" id="UP001153636">
    <property type="component" value="Chromosome 5"/>
</dbReference>
<organism evidence="1 2">
    <name type="scientific">Psylliodes chrysocephalus</name>
    <dbReference type="NCBI Taxonomy" id="3402493"/>
    <lineage>
        <taxon>Eukaryota</taxon>
        <taxon>Metazoa</taxon>
        <taxon>Ecdysozoa</taxon>
        <taxon>Arthropoda</taxon>
        <taxon>Hexapoda</taxon>
        <taxon>Insecta</taxon>
        <taxon>Pterygota</taxon>
        <taxon>Neoptera</taxon>
        <taxon>Endopterygota</taxon>
        <taxon>Coleoptera</taxon>
        <taxon>Polyphaga</taxon>
        <taxon>Cucujiformia</taxon>
        <taxon>Chrysomeloidea</taxon>
        <taxon>Chrysomelidae</taxon>
        <taxon>Galerucinae</taxon>
        <taxon>Alticini</taxon>
        <taxon>Psylliodes</taxon>
    </lineage>
</organism>
<evidence type="ECO:0000313" key="2">
    <source>
        <dbReference type="Proteomes" id="UP001153636"/>
    </source>
</evidence>
<dbReference type="InterPro" id="IPR018790">
    <property type="entry name" value="DUF2358"/>
</dbReference>
<proteinExistence type="predicted"/>
<reference evidence="1" key="1">
    <citation type="submission" date="2022-01" db="EMBL/GenBank/DDBJ databases">
        <authorList>
            <person name="King R."/>
        </authorList>
    </citation>
    <scope>NUCLEOTIDE SEQUENCE</scope>
</reference>